<keyword evidence="4" id="KW-1185">Reference proteome</keyword>
<sequence length="185" mass="20393" precursor="true">MKSVLALAVGVAASLTWAAPSRTHATQDNPEKGRKTEWDGYHTWHRLTKGRAITGDPTGFLGNKEFEKGYREVYVNAAGAAVSQGQSPYLYPAGTVIVREVYADKKAWEEKKTPALTISIKLKAGAAPESKDWEYVLIPPGEKEQRGRGNSETGQFCTKCHLNAKASNDYHFTNASFFEGLKKKN</sequence>
<keyword evidence="1" id="KW-0732">Signal</keyword>
<evidence type="ECO:0000259" key="2">
    <source>
        <dbReference type="Pfam" id="PF16694"/>
    </source>
</evidence>
<dbReference type="CDD" id="cd20716">
    <property type="entry name" value="cyt_P460_fam"/>
    <property type="match status" value="1"/>
</dbReference>
<protein>
    <recommendedName>
        <fullName evidence="2">Cytochrome P460 domain-containing protein</fullName>
    </recommendedName>
</protein>
<dbReference type="RefSeq" id="WP_145244310.1">
    <property type="nucleotide sequence ID" value="NZ_CP036273.1"/>
</dbReference>
<accession>A0A517Y2V0</accession>
<dbReference type="KEGG" id="uli:ETAA1_61330"/>
<dbReference type="Proteomes" id="UP000319576">
    <property type="component" value="Chromosome"/>
</dbReference>
<feature type="domain" description="Cytochrome P460" evidence="2">
    <location>
        <begin position="58"/>
        <end position="173"/>
    </location>
</feature>
<evidence type="ECO:0000313" key="3">
    <source>
        <dbReference type="EMBL" id="QDU24120.1"/>
    </source>
</evidence>
<dbReference type="OrthoDB" id="371130at2"/>
<gene>
    <name evidence="3" type="ORF">ETAA1_61330</name>
</gene>
<dbReference type="InterPro" id="IPR032033">
    <property type="entry name" value="Cytochrome_P460"/>
</dbReference>
<evidence type="ECO:0000313" key="4">
    <source>
        <dbReference type="Proteomes" id="UP000319576"/>
    </source>
</evidence>
<dbReference type="EMBL" id="CP036273">
    <property type="protein sequence ID" value="QDU24120.1"/>
    <property type="molecule type" value="Genomic_DNA"/>
</dbReference>
<name>A0A517Y2V0_9BACT</name>
<evidence type="ECO:0000256" key="1">
    <source>
        <dbReference type="SAM" id="SignalP"/>
    </source>
</evidence>
<dbReference type="Pfam" id="PF16694">
    <property type="entry name" value="Cytochrome_P460"/>
    <property type="match status" value="1"/>
</dbReference>
<feature type="chain" id="PRO_5021986616" description="Cytochrome P460 domain-containing protein" evidence="1">
    <location>
        <begin position="19"/>
        <end position="185"/>
    </location>
</feature>
<reference evidence="3 4" key="1">
    <citation type="submission" date="2019-02" db="EMBL/GenBank/DDBJ databases">
        <title>Deep-cultivation of Planctomycetes and their phenomic and genomic characterization uncovers novel biology.</title>
        <authorList>
            <person name="Wiegand S."/>
            <person name="Jogler M."/>
            <person name="Boedeker C."/>
            <person name="Pinto D."/>
            <person name="Vollmers J."/>
            <person name="Rivas-Marin E."/>
            <person name="Kohn T."/>
            <person name="Peeters S.H."/>
            <person name="Heuer A."/>
            <person name="Rast P."/>
            <person name="Oberbeckmann S."/>
            <person name="Bunk B."/>
            <person name="Jeske O."/>
            <person name="Meyerdierks A."/>
            <person name="Storesund J.E."/>
            <person name="Kallscheuer N."/>
            <person name="Luecker S."/>
            <person name="Lage O.M."/>
            <person name="Pohl T."/>
            <person name="Merkel B.J."/>
            <person name="Hornburger P."/>
            <person name="Mueller R.-W."/>
            <person name="Bruemmer F."/>
            <person name="Labrenz M."/>
            <person name="Spormann A.M."/>
            <person name="Op den Camp H."/>
            <person name="Overmann J."/>
            <person name="Amann R."/>
            <person name="Jetten M.S.M."/>
            <person name="Mascher T."/>
            <person name="Medema M.H."/>
            <person name="Devos D.P."/>
            <person name="Kaster A.-K."/>
            <person name="Ovreas L."/>
            <person name="Rohde M."/>
            <person name="Galperin M.Y."/>
            <person name="Jogler C."/>
        </authorList>
    </citation>
    <scope>NUCLEOTIDE SEQUENCE [LARGE SCALE GENOMIC DNA]</scope>
    <source>
        <strain evidence="3 4">ETA_A1</strain>
    </source>
</reference>
<dbReference type="AlphaFoldDB" id="A0A517Y2V0"/>
<proteinExistence type="predicted"/>
<feature type="signal peptide" evidence="1">
    <location>
        <begin position="1"/>
        <end position="18"/>
    </location>
</feature>
<dbReference type="Gene3D" id="3.50.70.20">
    <property type="entry name" value="Cytochrome P460"/>
    <property type="match status" value="1"/>
</dbReference>
<dbReference type="InterPro" id="IPR038142">
    <property type="entry name" value="Cytochrome_P460_sp"/>
</dbReference>
<organism evidence="3 4">
    <name type="scientific">Urbifossiella limnaea</name>
    <dbReference type="NCBI Taxonomy" id="2528023"/>
    <lineage>
        <taxon>Bacteria</taxon>
        <taxon>Pseudomonadati</taxon>
        <taxon>Planctomycetota</taxon>
        <taxon>Planctomycetia</taxon>
        <taxon>Gemmatales</taxon>
        <taxon>Gemmataceae</taxon>
        <taxon>Urbifossiella</taxon>
    </lineage>
</organism>